<keyword evidence="4" id="KW-1185">Reference proteome</keyword>
<dbReference type="InterPro" id="IPR026444">
    <property type="entry name" value="Secre_tail"/>
</dbReference>
<evidence type="ECO:0000256" key="1">
    <source>
        <dbReference type="ARBA" id="ARBA00022729"/>
    </source>
</evidence>
<accession>A0ABT3EES5</accession>
<comment type="caution">
    <text evidence="3">The sequence shown here is derived from an EMBL/GenBank/DDBJ whole genome shotgun (WGS) entry which is preliminary data.</text>
</comment>
<dbReference type="PANTHER" id="PTHR36220:SF1">
    <property type="entry name" value="GAMMA TUBULIN COMPLEX COMPONENT C-TERMINAL DOMAIN-CONTAINING PROTEIN"/>
    <property type="match status" value="1"/>
</dbReference>
<evidence type="ECO:0000313" key="3">
    <source>
        <dbReference type="EMBL" id="MCW1146926.1"/>
    </source>
</evidence>
<name>A0ABT3EES5_9FLAO</name>
<dbReference type="Gene3D" id="2.130.10.80">
    <property type="entry name" value="Galactose oxidase/kelch, beta-propeller"/>
    <property type="match status" value="2"/>
</dbReference>
<organism evidence="3 4">
    <name type="scientific">Flavobacterium lacisediminis</name>
    <dbReference type="NCBI Taxonomy" id="2989705"/>
    <lineage>
        <taxon>Bacteria</taxon>
        <taxon>Pseudomonadati</taxon>
        <taxon>Bacteroidota</taxon>
        <taxon>Flavobacteriia</taxon>
        <taxon>Flavobacteriales</taxon>
        <taxon>Flavobacteriaceae</taxon>
        <taxon>Flavobacterium</taxon>
    </lineage>
</organism>
<feature type="domain" description="Bulb-type lectin" evidence="2">
    <location>
        <begin position="242"/>
        <end position="382"/>
    </location>
</feature>
<dbReference type="InterPro" id="IPR001480">
    <property type="entry name" value="Bulb-type_lectin_dom"/>
</dbReference>
<dbReference type="RefSeq" id="WP_264367847.1">
    <property type="nucleotide sequence ID" value="NZ_JAPCIO010000001.1"/>
</dbReference>
<dbReference type="InterPro" id="IPR013517">
    <property type="entry name" value="FG-GAP"/>
</dbReference>
<keyword evidence="1" id="KW-0732">Signal</keyword>
<dbReference type="Pfam" id="PF14312">
    <property type="entry name" value="FG-GAP_2"/>
    <property type="match status" value="2"/>
</dbReference>
<dbReference type="NCBIfam" id="TIGR04183">
    <property type="entry name" value="Por_Secre_tail"/>
    <property type="match status" value="1"/>
</dbReference>
<proteinExistence type="predicted"/>
<evidence type="ECO:0000313" key="4">
    <source>
        <dbReference type="Proteomes" id="UP001165677"/>
    </source>
</evidence>
<dbReference type="SUPFAM" id="SSF50965">
    <property type="entry name" value="Galactose oxidase, central domain"/>
    <property type="match status" value="2"/>
</dbReference>
<dbReference type="InterPro" id="IPR037293">
    <property type="entry name" value="Gal_Oxidase_central_sf"/>
</dbReference>
<dbReference type="Pfam" id="PF18962">
    <property type="entry name" value="Por_Secre_tail"/>
    <property type="match status" value="1"/>
</dbReference>
<dbReference type="PANTHER" id="PTHR36220">
    <property type="entry name" value="UNNAMED PRODUCT"/>
    <property type="match status" value="1"/>
</dbReference>
<protein>
    <submittedName>
        <fullName evidence="3">T9SS type A sorting domain-containing protein</fullName>
    </submittedName>
</protein>
<dbReference type="PROSITE" id="PS50927">
    <property type="entry name" value="BULB_LECTIN"/>
    <property type="match status" value="1"/>
</dbReference>
<dbReference type="InterPro" id="IPR011043">
    <property type="entry name" value="Gal_Oxase/kelch_b-propeller"/>
</dbReference>
<sequence length="474" mass="49549">MFPLISLSQTQIGQDINGEVAGDWSSSGLSISSDGNIVAIGSVGSNNFTGHVKVYQNVSGIWTQIGQKINGQILGEECYQISLSSNGNIIALGSPSSDQIFQNSGLVRIYQNISGVWTQIGQNIIGEALNDYSGAGLSLSSDGNIVAIGAYGNDGNGSDSGHVRVYQNISGVWTQIGQDINGEAAGDWFGFRLSLSSNANIIAIGARNNDGNGSNSGHVRVYQNISGVWTQIGQDINGEAAGDLFGQSLSISSDGSIIAIGAIFNDGNGSDSGHVRVYQNISGVWTQIGQDINGEAAGDWSGNVNLSGNGNIVVIGAANNDGNGSDSGHVRVYQNISGVWTQIGQDINGEAAGDKSSGVSLSNNGNIVAIGSNYNDGNGSDSGHVRVFDLSAILTSDNFILESFIIYPNPVSSILNITLKNNLELKNVNIYNSLGQLIKTENKTEINISSLSKGNYFVELITNQGKATRTIIID</sequence>
<dbReference type="Proteomes" id="UP001165677">
    <property type="component" value="Unassembled WGS sequence"/>
</dbReference>
<dbReference type="EMBL" id="JAPCIO010000001">
    <property type="protein sequence ID" value="MCW1146926.1"/>
    <property type="molecule type" value="Genomic_DNA"/>
</dbReference>
<gene>
    <name evidence="3" type="ORF">OJ995_01655</name>
</gene>
<evidence type="ECO:0000259" key="2">
    <source>
        <dbReference type="PROSITE" id="PS50927"/>
    </source>
</evidence>
<reference evidence="3" key="1">
    <citation type="submission" date="2022-10" db="EMBL/GenBank/DDBJ databases">
        <title>Flavobacterium sp. nov., a bacterium isolated from lake sediment.</title>
        <authorList>
            <person name="Qu J.-H."/>
        </authorList>
    </citation>
    <scope>NUCLEOTIDE SEQUENCE</scope>
    <source>
        <strain evidence="3">TH16-21</strain>
    </source>
</reference>